<comment type="similarity">
    <text evidence="1">Belongs to the sigma-70 factor family. ECF subfamily.</text>
</comment>
<dbReference type="AlphaFoldDB" id="A0A6N3FQE6"/>
<dbReference type="Pfam" id="PF08281">
    <property type="entry name" value="Sigma70_r4_2"/>
    <property type="match status" value="1"/>
</dbReference>
<gene>
    <name evidence="5" type="primary">sigE_1</name>
    <name evidence="5" type="ORF">PCLFYP37_00160</name>
</gene>
<dbReference type="PANTHER" id="PTHR43133">
    <property type="entry name" value="RNA POLYMERASE ECF-TYPE SIGMA FACTO"/>
    <property type="match status" value="1"/>
</dbReference>
<evidence type="ECO:0000313" key="5">
    <source>
        <dbReference type="EMBL" id="VYU54056.1"/>
    </source>
</evidence>
<dbReference type="SUPFAM" id="SSF88946">
    <property type="entry name" value="Sigma2 domain of RNA polymerase sigma factors"/>
    <property type="match status" value="1"/>
</dbReference>
<dbReference type="PANTHER" id="PTHR43133:SF46">
    <property type="entry name" value="RNA POLYMERASE SIGMA-70 FACTOR ECF SUBFAMILY"/>
    <property type="match status" value="1"/>
</dbReference>
<dbReference type="EMBL" id="CACRUT010000023">
    <property type="protein sequence ID" value="VYU54056.1"/>
    <property type="molecule type" value="Genomic_DNA"/>
</dbReference>
<dbReference type="GO" id="GO:0006352">
    <property type="term" value="P:DNA-templated transcription initiation"/>
    <property type="evidence" value="ECO:0007669"/>
    <property type="project" value="InterPro"/>
</dbReference>
<dbReference type="InterPro" id="IPR013249">
    <property type="entry name" value="RNA_pol_sigma70_r4_t2"/>
</dbReference>
<dbReference type="InterPro" id="IPR007627">
    <property type="entry name" value="RNA_pol_sigma70_r2"/>
</dbReference>
<dbReference type="Gene3D" id="1.10.1740.10">
    <property type="match status" value="1"/>
</dbReference>
<dbReference type="InterPro" id="IPR013325">
    <property type="entry name" value="RNA_pol_sigma_r2"/>
</dbReference>
<accession>A0A6N3FQE6</accession>
<dbReference type="InterPro" id="IPR013324">
    <property type="entry name" value="RNA_pol_sigma_r3/r4-like"/>
</dbReference>
<dbReference type="NCBIfam" id="TIGR02937">
    <property type="entry name" value="sigma70-ECF"/>
    <property type="match status" value="1"/>
</dbReference>
<keyword evidence="2" id="KW-0805">Transcription regulation</keyword>
<name>A0A6N3FQE6_9BACT</name>
<dbReference type="Gene3D" id="1.10.10.10">
    <property type="entry name" value="Winged helix-like DNA-binding domain superfamily/Winged helix DNA-binding domain"/>
    <property type="match status" value="1"/>
</dbReference>
<keyword evidence="4" id="KW-0804">Transcription</keyword>
<dbReference type="GO" id="GO:0003677">
    <property type="term" value="F:DNA binding"/>
    <property type="evidence" value="ECO:0007669"/>
    <property type="project" value="InterPro"/>
</dbReference>
<evidence type="ECO:0000256" key="2">
    <source>
        <dbReference type="ARBA" id="ARBA00023015"/>
    </source>
</evidence>
<keyword evidence="3" id="KW-0731">Sigma factor</keyword>
<proteinExistence type="inferred from homology"/>
<evidence type="ECO:0000256" key="4">
    <source>
        <dbReference type="ARBA" id="ARBA00023163"/>
    </source>
</evidence>
<dbReference type="InterPro" id="IPR014284">
    <property type="entry name" value="RNA_pol_sigma-70_dom"/>
</dbReference>
<dbReference type="SUPFAM" id="SSF88659">
    <property type="entry name" value="Sigma3 and sigma4 domains of RNA polymerase sigma factors"/>
    <property type="match status" value="1"/>
</dbReference>
<dbReference type="InterPro" id="IPR036388">
    <property type="entry name" value="WH-like_DNA-bd_sf"/>
</dbReference>
<reference evidence="5" key="1">
    <citation type="submission" date="2019-11" db="EMBL/GenBank/DDBJ databases">
        <authorList>
            <person name="Feng L."/>
        </authorList>
    </citation>
    <scope>NUCLEOTIDE SEQUENCE</scope>
    <source>
        <strain evidence="5">PclaraLFYP37</strain>
    </source>
</reference>
<dbReference type="GO" id="GO:0016987">
    <property type="term" value="F:sigma factor activity"/>
    <property type="evidence" value="ECO:0007669"/>
    <property type="project" value="UniProtKB-KW"/>
</dbReference>
<evidence type="ECO:0000256" key="3">
    <source>
        <dbReference type="ARBA" id="ARBA00023082"/>
    </source>
</evidence>
<protein>
    <submittedName>
        <fullName evidence="5">ECF RNA polymerase sigma factor SigE</fullName>
    </submittedName>
</protein>
<dbReference type="InterPro" id="IPR039425">
    <property type="entry name" value="RNA_pol_sigma-70-like"/>
</dbReference>
<organism evidence="5">
    <name type="scientific">Paraprevotella clara</name>
    <dbReference type="NCBI Taxonomy" id="454154"/>
    <lineage>
        <taxon>Bacteria</taxon>
        <taxon>Pseudomonadati</taxon>
        <taxon>Bacteroidota</taxon>
        <taxon>Bacteroidia</taxon>
        <taxon>Bacteroidales</taxon>
        <taxon>Prevotellaceae</taxon>
        <taxon>Paraprevotella</taxon>
    </lineage>
</organism>
<dbReference type="Pfam" id="PF04542">
    <property type="entry name" value="Sigma70_r2"/>
    <property type="match status" value="1"/>
</dbReference>
<dbReference type="RefSeq" id="WP_021980404.1">
    <property type="nucleotide sequence ID" value="NZ_CACRUT010000023.1"/>
</dbReference>
<sequence>MEDLKNTREMTLVAEAYTRYRTLLVAYANKRTRNLADAEDVVQEAFIKIINMGDMVYAATIRNLAFTTVQNLLIDRLRRRVVVSEVHSYIYDIQPEFTEETESAIHANSLLQAEYAWTKTLPEACRKVYCMNRFEELTAEEISKELHISRRTVEAQIQKGRRRVRPYLKAVGGF</sequence>
<evidence type="ECO:0000256" key="1">
    <source>
        <dbReference type="ARBA" id="ARBA00010641"/>
    </source>
</evidence>